<evidence type="ECO:0000313" key="1">
    <source>
        <dbReference type="EMBL" id="SEB31339.1"/>
    </source>
</evidence>
<protein>
    <submittedName>
        <fullName evidence="1">Uncharacterized protein</fullName>
    </submittedName>
</protein>
<sequence>MKACSGSPLFCMPRKYIIRGTQTRASIVIHASRSRVCGIASTASGTSHSEYCGLHTLFTSRNPATRRKASCATRGRRGAFSAR</sequence>
<name>A0A1H4IB85_TSUTY</name>
<dbReference type="Proteomes" id="UP000182241">
    <property type="component" value="Unassembled WGS sequence"/>
</dbReference>
<organism evidence="1 2">
    <name type="scientific">Tsukamurella tyrosinosolvens</name>
    <dbReference type="NCBI Taxonomy" id="57704"/>
    <lineage>
        <taxon>Bacteria</taxon>
        <taxon>Bacillati</taxon>
        <taxon>Actinomycetota</taxon>
        <taxon>Actinomycetes</taxon>
        <taxon>Mycobacteriales</taxon>
        <taxon>Tsukamurellaceae</taxon>
        <taxon>Tsukamurella</taxon>
    </lineage>
</organism>
<evidence type="ECO:0000313" key="2">
    <source>
        <dbReference type="Proteomes" id="UP000182241"/>
    </source>
</evidence>
<dbReference type="EMBL" id="FNSA01000001">
    <property type="protein sequence ID" value="SEB31339.1"/>
    <property type="molecule type" value="Genomic_DNA"/>
</dbReference>
<dbReference type="AlphaFoldDB" id="A0A1H4IB85"/>
<proteinExistence type="predicted"/>
<keyword evidence="2" id="KW-1185">Reference proteome</keyword>
<gene>
    <name evidence="1" type="ORF">SAMN04489793_0215</name>
</gene>
<dbReference type="STRING" id="57704.SAMN04489793_0215"/>
<reference evidence="2" key="1">
    <citation type="submission" date="2016-10" db="EMBL/GenBank/DDBJ databases">
        <authorList>
            <person name="Varghese N."/>
            <person name="Submissions S."/>
        </authorList>
    </citation>
    <scope>NUCLEOTIDE SEQUENCE [LARGE SCALE GENOMIC DNA]</scope>
    <source>
        <strain evidence="2">DSM 44234</strain>
    </source>
</reference>
<accession>A0A1H4IB85</accession>